<evidence type="ECO:0000313" key="2">
    <source>
        <dbReference type="EMBL" id="GGK13354.1"/>
    </source>
</evidence>
<gene>
    <name evidence="2" type="ORF">GCM10008955_03340</name>
</gene>
<dbReference type="PROSITE" id="PS51832">
    <property type="entry name" value="HD_GYP"/>
    <property type="match status" value="1"/>
</dbReference>
<dbReference type="SUPFAM" id="SSF55781">
    <property type="entry name" value="GAF domain-like"/>
    <property type="match status" value="1"/>
</dbReference>
<dbReference type="CDD" id="cd00077">
    <property type="entry name" value="HDc"/>
    <property type="match status" value="1"/>
</dbReference>
<dbReference type="InterPro" id="IPR037522">
    <property type="entry name" value="HD_GYP_dom"/>
</dbReference>
<organism evidence="2 3">
    <name type="scientific">Deinococcus malanensis</name>
    <dbReference type="NCBI Taxonomy" id="1706855"/>
    <lineage>
        <taxon>Bacteria</taxon>
        <taxon>Thermotogati</taxon>
        <taxon>Deinococcota</taxon>
        <taxon>Deinococci</taxon>
        <taxon>Deinococcales</taxon>
        <taxon>Deinococcaceae</taxon>
        <taxon>Deinococcus</taxon>
    </lineage>
</organism>
<dbReference type="EMBL" id="BMPP01000001">
    <property type="protein sequence ID" value="GGK13354.1"/>
    <property type="molecule type" value="Genomic_DNA"/>
</dbReference>
<evidence type="ECO:0000259" key="1">
    <source>
        <dbReference type="PROSITE" id="PS51832"/>
    </source>
</evidence>
<dbReference type="Pfam" id="PF13487">
    <property type="entry name" value="HD_5"/>
    <property type="match status" value="1"/>
</dbReference>
<name>A0ABQ2EIU9_9DEIO</name>
<comment type="caution">
    <text evidence="2">The sequence shown here is derived from an EMBL/GenBank/DDBJ whole genome shotgun (WGS) entry which is preliminary data.</text>
</comment>
<dbReference type="InterPro" id="IPR052020">
    <property type="entry name" value="Cyclic_di-GMP/3'3'-cGAMP_PDE"/>
</dbReference>
<dbReference type="SUPFAM" id="SSF109604">
    <property type="entry name" value="HD-domain/PDEase-like"/>
    <property type="match status" value="1"/>
</dbReference>
<proteinExistence type="predicted"/>
<evidence type="ECO:0000313" key="3">
    <source>
        <dbReference type="Proteomes" id="UP000647587"/>
    </source>
</evidence>
<protein>
    <submittedName>
        <fullName evidence="2">Phosphohydrolase</fullName>
    </submittedName>
</protein>
<sequence>MAGDDKRRPGCYHQGMWQRSPWPSSLTLVGAGLLAAGTLTRSTPLMAGAALVMALSAPVEVPVKRLAVLAAYPAAFVLTLMWPGTDLGAMDVLGALLVSGGVGTLVVRRQQAVQDEHWQQRVVTALHQGSQHLSEARDSRGMIRAGLDTLDALKIAPHLAFVAYRGGTPMILAGRGAYRAVVDTPIHPSDAETASHSVQTDHLVAEQALALLPPEDRRHTHMAPVYGHAGVHLGILLLSRSEDLPFTPEEHNAVQAFARLLGGQLGQWQAICDLREANDQTLRALGAALEHRDDNTGGHTGRVVGLSIRLARHLGWNERQIHALRCGAYLHDLGKIAIPDHILHKAGPLNEEERRIIQTHAARGHDMLQDLQFLPAETLDLVRYHHERWDGHGYPAGLRGHQIPEVARLFSIIDVYDALTHARPYKAAWSRARAAQELRQQAGRQFDPAYVEAFLELIVERDEAQLVS</sequence>
<feature type="domain" description="HD-GYP" evidence="1">
    <location>
        <begin position="274"/>
        <end position="468"/>
    </location>
</feature>
<dbReference type="InterPro" id="IPR003607">
    <property type="entry name" value="HD/PDEase_dom"/>
</dbReference>
<keyword evidence="3" id="KW-1185">Reference proteome</keyword>
<dbReference type="Proteomes" id="UP000647587">
    <property type="component" value="Unassembled WGS sequence"/>
</dbReference>
<dbReference type="SMART" id="SM00471">
    <property type="entry name" value="HDc"/>
    <property type="match status" value="1"/>
</dbReference>
<reference evidence="3" key="1">
    <citation type="journal article" date="2019" name="Int. J. Syst. Evol. Microbiol.">
        <title>The Global Catalogue of Microorganisms (GCM) 10K type strain sequencing project: providing services to taxonomists for standard genome sequencing and annotation.</title>
        <authorList>
            <consortium name="The Broad Institute Genomics Platform"/>
            <consortium name="The Broad Institute Genome Sequencing Center for Infectious Disease"/>
            <person name="Wu L."/>
            <person name="Ma J."/>
        </authorList>
    </citation>
    <scope>NUCLEOTIDE SEQUENCE [LARGE SCALE GENOMIC DNA]</scope>
    <source>
        <strain evidence="3">JCM 30331</strain>
    </source>
</reference>
<dbReference type="Gene3D" id="1.10.3210.10">
    <property type="entry name" value="Hypothetical protein af1432"/>
    <property type="match status" value="1"/>
</dbReference>
<accession>A0ABQ2EIU9</accession>
<dbReference type="PANTHER" id="PTHR45228">
    <property type="entry name" value="CYCLIC DI-GMP PHOSPHODIESTERASE TM_0186-RELATED"/>
    <property type="match status" value="1"/>
</dbReference>